<dbReference type="EMBL" id="JAFCNB010000009">
    <property type="protein sequence ID" value="MBP2705857.1"/>
    <property type="molecule type" value="Genomic_DNA"/>
</dbReference>
<dbReference type="InterPro" id="IPR010071">
    <property type="entry name" value="AA_adenyl_dom"/>
</dbReference>
<proteinExistence type="predicted"/>
<evidence type="ECO:0000313" key="3">
    <source>
        <dbReference type="EMBL" id="MBP2705857.1"/>
    </source>
</evidence>
<dbReference type="InterPro" id="IPR025110">
    <property type="entry name" value="AMP-bd_C"/>
</dbReference>
<dbReference type="Pfam" id="PF13193">
    <property type="entry name" value="AMP-binding_C"/>
    <property type="match status" value="1"/>
</dbReference>
<dbReference type="CDD" id="cd05930">
    <property type="entry name" value="A_NRPS"/>
    <property type="match status" value="1"/>
</dbReference>
<dbReference type="SUPFAM" id="SSF56801">
    <property type="entry name" value="Acetyl-CoA synthetase-like"/>
    <property type="match status" value="1"/>
</dbReference>
<evidence type="ECO:0000259" key="2">
    <source>
        <dbReference type="Pfam" id="PF13193"/>
    </source>
</evidence>
<dbReference type="Pfam" id="PF00501">
    <property type="entry name" value="AMP-binding"/>
    <property type="match status" value="1"/>
</dbReference>
<dbReference type="GO" id="GO:0031177">
    <property type="term" value="F:phosphopantetheine binding"/>
    <property type="evidence" value="ECO:0007669"/>
    <property type="project" value="TreeGrafter"/>
</dbReference>
<dbReference type="PANTHER" id="PTHR45527">
    <property type="entry name" value="NONRIBOSOMAL PEPTIDE SYNTHETASE"/>
    <property type="match status" value="1"/>
</dbReference>
<dbReference type="FunFam" id="3.40.50.980:FF:000001">
    <property type="entry name" value="Non-ribosomal peptide synthetase"/>
    <property type="match status" value="1"/>
</dbReference>
<dbReference type="InterPro" id="IPR042099">
    <property type="entry name" value="ANL_N_sf"/>
</dbReference>
<feature type="domain" description="AMP-dependent synthetase/ligase" evidence="1">
    <location>
        <begin position="23"/>
        <end position="374"/>
    </location>
</feature>
<gene>
    <name evidence="3" type="ORF">JOL79_18770</name>
</gene>
<organism evidence="3 4">
    <name type="scientific">Microbispora oryzae</name>
    <dbReference type="NCBI Taxonomy" id="2806554"/>
    <lineage>
        <taxon>Bacteria</taxon>
        <taxon>Bacillati</taxon>
        <taxon>Actinomycetota</taxon>
        <taxon>Actinomycetes</taxon>
        <taxon>Streptosporangiales</taxon>
        <taxon>Streptosporangiaceae</taxon>
        <taxon>Microbispora</taxon>
    </lineage>
</organism>
<dbReference type="GO" id="GO:0005737">
    <property type="term" value="C:cytoplasm"/>
    <property type="evidence" value="ECO:0007669"/>
    <property type="project" value="TreeGrafter"/>
</dbReference>
<feature type="domain" description="AMP-binding enzyme C-terminal" evidence="2">
    <location>
        <begin position="433"/>
        <end position="506"/>
    </location>
</feature>
<dbReference type="GO" id="GO:0043041">
    <property type="term" value="P:amino acid activation for nonribosomal peptide biosynthetic process"/>
    <property type="evidence" value="ECO:0007669"/>
    <property type="project" value="TreeGrafter"/>
</dbReference>
<evidence type="ECO:0000259" key="1">
    <source>
        <dbReference type="Pfam" id="PF00501"/>
    </source>
</evidence>
<reference evidence="3" key="1">
    <citation type="submission" date="2021-02" db="EMBL/GenBank/DDBJ databases">
        <title>Draft genome sequence of Microbispora sp. RL4-1S isolated from rice leaves in Thailand.</title>
        <authorList>
            <person name="Muangham S."/>
            <person name="Duangmal K."/>
        </authorList>
    </citation>
    <scope>NUCLEOTIDE SEQUENCE</scope>
    <source>
        <strain evidence="3">RL4-1S</strain>
    </source>
</reference>
<dbReference type="Gene3D" id="3.30.300.30">
    <property type="match status" value="1"/>
</dbReference>
<sequence length="526" mass="56451">MVLCGQNVQLPAEPAVHAVVGSHASRHPDRIALTHGTGELWSYGRLDARANQFAHFLRLQGVGRGSIVGVCADRTPELMIAILGVLKAGAAYAPLDPTYPEDRLRLMISRLARMDLIAVTPETRELVPGGHLLDLVELGPRLDPLPVTAPEVRTRGDDLCYVVCTSGSTGTPKAVTVDHRGWYNLLNWLCTEYRLGPGSGGMVISPLGFDITQRALMLPLFAGAAVHLLPSRHFDPRLAYRLIGELGARAVHCAPSAFYLLAEHEMAGGGEVLRELDRVFLGGEPPAASRFADWARLPGNRATLANVYGVAECTDISTAHVLSDYESYLAGSVPAGRPIHNTRVLVLDDGLAEVIDGEVGEICVAGTGVGPGYLDPAPEDEARFVTVERDGVPVRLHRTGDRGYVSATSELMVVGRVDAQVKVRGMRIDLGDVETAIRRHPGVRDAAVLALPDARGQTELVAAVLPANGPIEGRGLRGDLLRALPKGMIPQRLVEVAEFPLSPHGKVDRRALARRLRHDGDGARVL</sequence>
<dbReference type="AlphaFoldDB" id="A0A940WL27"/>
<dbReference type="InterPro" id="IPR000873">
    <property type="entry name" value="AMP-dep_synth/lig_dom"/>
</dbReference>
<dbReference type="Gene3D" id="3.40.50.12780">
    <property type="entry name" value="N-terminal domain of ligase-like"/>
    <property type="match status" value="1"/>
</dbReference>
<keyword evidence="4" id="KW-1185">Reference proteome</keyword>
<dbReference type="RefSeq" id="WP_210157114.1">
    <property type="nucleotide sequence ID" value="NZ_JAFCNB010000009.1"/>
</dbReference>
<comment type="caution">
    <text evidence="3">The sequence shown here is derived from an EMBL/GenBank/DDBJ whole genome shotgun (WGS) entry which is preliminary data.</text>
</comment>
<dbReference type="GO" id="GO:0044550">
    <property type="term" value="P:secondary metabolite biosynthetic process"/>
    <property type="evidence" value="ECO:0007669"/>
    <property type="project" value="TreeGrafter"/>
</dbReference>
<dbReference type="InterPro" id="IPR045851">
    <property type="entry name" value="AMP-bd_C_sf"/>
</dbReference>
<dbReference type="InterPro" id="IPR020845">
    <property type="entry name" value="AMP-binding_CS"/>
</dbReference>
<dbReference type="Proteomes" id="UP000674234">
    <property type="component" value="Unassembled WGS sequence"/>
</dbReference>
<accession>A0A940WL27</accession>
<name>A0A940WL27_9ACTN</name>
<dbReference type="PANTHER" id="PTHR45527:SF1">
    <property type="entry name" value="FATTY ACID SYNTHASE"/>
    <property type="match status" value="1"/>
</dbReference>
<dbReference type="NCBIfam" id="TIGR01733">
    <property type="entry name" value="AA-adenyl-dom"/>
    <property type="match status" value="1"/>
</dbReference>
<evidence type="ECO:0000313" key="4">
    <source>
        <dbReference type="Proteomes" id="UP000674234"/>
    </source>
</evidence>
<protein>
    <submittedName>
        <fullName evidence="3">Amino acid adenylation domain-containing protein</fullName>
    </submittedName>
</protein>
<dbReference type="PROSITE" id="PS00455">
    <property type="entry name" value="AMP_BINDING"/>
    <property type="match status" value="1"/>
</dbReference>